<dbReference type="Proteomes" id="UP001566331">
    <property type="component" value="Unassembled WGS sequence"/>
</dbReference>
<dbReference type="Pfam" id="PF14559">
    <property type="entry name" value="TPR_19"/>
    <property type="match status" value="1"/>
</dbReference>
<dbReference type="SUPFAM" id="SSF46894">
    <property type="entry name" value="C-terminal effector domain of the bipartite response regulators"/>
    <property type="match status" value="1"/>
</dbReference>
<feature type="compositionally biased region" description="Low complexity" evidence="5">
    <location>
        <begin position="115"/>
        <end position="129"/>
    </location>
</feature>
<sequence>MTAPVHRHYRIAGYRLDAMTRELFAPDGAAVALTPKAIDVLLQLIEHRGQILGKDALLASVWPGRVVEENNLTQLISALRRAFGTGAGDHRYIVTVPGRGYCFVATVEDEALPVPAAAAPPGADTGTTTQTSADRGAPTPAAPTRWRWLIRGALAVVLFAATLAAGIAWRGQMQGPVVATNAATATMTLAVLPFRAIGREGDGRDEMLELGMAETLIARLSRATSMRVLSLNSVQRFTGAKVDPLRAGRTLGADFVVEGSTQQRGNSIRVNARLLSLADGRTVWAGTFDQAPERVFTLQDVLAEAVISALSLEDTASARHSSPCDGSDARAYRAYLRGRYLIFRPDPRRLTEALAAFRQATDRDPACARAWAGAAFAYRALVITGERDPRAMFPLAKQAVTQALAIDPDSAEAYSSRGFIEFWYDWDWARAEASLRHAVSLDPNLAEAHFALAHLLNNIGRADEAASQARYAALLDPLSPLVNTLVSVFVGNAGHVDEARQRLEKVLQLEPDFWIAMVIRAGTALGRGDHAQAITDLRRARELSGDSSIVLSYLARAHVQAGDRGAAEQVLADLERRARTGYVPASSLAAVYSALGDRERALDMLERAYAERDVHMSFLLVDVRWLTLHQEPRFRALIRRMHLEDEEY</sequence>
<evidence type="ECO:0000256" key="2">
    <source>
        <dbReference type="ARBA" id="ARBA00022803"/>
    </source>
</evidence>
<dbReference type="SMART" id="SM00862">
    <property type="entry name" value="Trans_reg_C"/>
    <property type="match status" value="1"/>
</dbReference>
<evidence type="ECO:0000313" key="8">
    <source>
        <dbReference type="EMBL" id="MEZ0476064.1"/>
    </source>
</evidence>
<keyword evidence="9" id="KW-1185">Reference proteome</keyword>
<dbReference type="CDD" id="cd00383">
    <property type="entry name" value="trans_reg_C"/>
    <property type="match status" value="1"/>
</dbReference>
<dbReference type="Gene3D" id="1.25.40.10">
    <property type="entry name" value="Tetratricopeptide repeat domain"/>
    <property type="match status" value="3"/>
</dbReference>
<evidence type="ECO:0000256" key="1">
    <source>
        <dbReference type="ARBA" id="ARBA00022737"/>
    </source>
</evidence>
<keyword evidence="2" id="KW-0802">TPR repeat</keyword>
<keyword evidence="6" id="KW-0472">Membrane</keyword>
<feature type="transmembrane region" description="Helical" evidence="6">
    <location>
        <begin position="148"/>
        <end position="169"/>
    </location>
</feature>
<dbReference type="InterPro" id="IPR016032">
    <property type="entry name" value="Sig_transdc_resp-reg_C-effctor"/>
</dbReference>
<dbReference type="Pfam" id="PF00486">
    <property type="entry name" value="Trans_reg_C"/>
    <property type="match status" value="1"/>
</dbReference>
<dbReference type="PANTHER" id="PTHR44858">
    <property type="entry name" value="TETRATRICOPEPTIDE REPEAT PROTEIN 6"/>
    <property type="match status" value="1"/>
</dbReference>
<dbReference type="EMBL" id="JBFWIC010000026">
    <property type="protein sequence ID" value="MEZ0476064.1"/>
    <property type="molecule type" value="Genomic_DNA"/>
</dbReference>
<feature type="region of interest" description="Disordered" evidence="5">
    <location>
        <begin position="115"/>
        <end position="141"/>
    </location>
</feature>
<dbReference type="Gene3D" id="3.40.50.10070">
    <property type="entry name" value="TolB, N-terminal domain"/>
    <property type="match status" value="1"/>
</dbReference>
<dbReference type="PANTHER" id="PTHR44858:SF1">
    <property type="entry name" value="UDP-N-ACETYLGLUCOSAMINE--PEPTIDE N-ACETYLGLUCOSAMINYLTRANSFERASE SPINDLY-RELATED"/>
    <property type="match status" value="1"/>
</dbReference>
<evidence type="ECO:0000313" key="9">
    <source>
        <dbReference type="Proteomes" id="UP001566331"/>
    </source>
</evidence>
<dbReference type="PROSITE" id="PS51755">
    <property type="entry name" value="OMPR_PHOB"/>
    <property type="match status" value="1"/>
</dbReference>
<reference evidence="8 9" key="1">
    <citation type="submission" date="2024-07" db="EMBL/GenBank/DDBJ databases">
        <title>Luteimonas salilacus sp. nov., isolated from the shore soil of Salt Lake in Tibet of China.</title>
        <authorList>
            <person name="Zhang X."/>
            <person name="Li A."/>
        </authorList>
    </citation>
    <scope>NUCLEOTIDE SEQUENCE [LARGE SCALE GENOMIC DNA]</scope>
    <source>
        <strain evidence="8 9">B3-2-R+30</strain>
    </source>
</reference>
<dbReference type="RefSeq" id="WP_370564374.1">
    <property type="nucleotide sequence ID" value="NZ_JBFWIB010000008.1"/>
</dbReference>
<feature type="DNA-binding region" description="OmpR/PhoB-type" evidence="4">
    <location>
        <begin position="6"/>
        <end position="105"/>
    </location>
</feature>
<keyword evidence="1" id="KW-0677">Repeat</keyword>
<dbReference type="InterPro" id="IPR011990">
    <property type="entry name" value="TPR-like_helical_dom_sf"/>
</dbReference>
<evidence type="ECO:0000256" key="4">
    <source>
        <dbReference type="PROSITE-ProRule" id="PRU01091"/>
    </source>
</evidence>
<proteinExistence type="predicted"/>
<evidence type="ECO:0000256" key="3">
    <source>
        <dbReference type="ARBA" id="ARBA00023125"/>
    </source>
</evidence>
<comment type="caution">
    <text evidence="8">The sequence shown here is derived from an EMBL/GenBank/DDBJ whole genome shotgun (WGS) entry which is preliminary data.</text>
</comment>
<evidence type="ECO:0000256" key="5">
    <source>
        <dbReference type="SAM" id="MobiDB-lite"/>
    </source>
</evidence>
<dbReference type="InterPro" id="IPR001867">
    <property type="entry name" value="OmpR/PhoB-type_DNA-bd"/>
</dbReference>
<dbReference type="InterPro" id="IPR036388">
    <property type="entry name" value="WH-like_DNA-bd_sf"/>
</dbReference>
<dbReference type="SUPFAM" id="SSF48452">
    <property type="entry name" value="TPR-like"/>
    <property type="match status" value="2"/>
</dbReference>
<accession>A0ABV4HTH5</accession>
<dbReference type="SMART" id="SM00028">
    <property type="entry name" value="TPR"/>
    <property type="match status" value="4"/>
</dbReference>
<organism evidence="8 9">
    <name type="scientific">Luteimonas salinilitoris</name>
    <dbReference type="NCBI Taxonomy" id="3237697"/>
    <lineage>
        <taxon>Bacteria</taxon>
        <taxon>Pseudomonadati</taxon>
        <taxon>Pseudomonadota</taxon>
        <taxon>Gammaproteobacteria</taxon>
        <taxon>Lysobacterales</taxon>
        <taxon>Lysobacteraceae</taxon>
        <taxon>Luteimonas</taxon>
    </lineage>
</organism>
<feature type="domain" description="OmpR/PhoB-type" evidence="7">
    <location>
        <begin position="6"/>
        <end position="105"/>
    </location>
</feature>
<keyword evidence="6" id="KW-0812">Transmembrane</keyword>
<evidence type="ECO:0000259" key="7">
    <source>
        <dbReference type="PROSITE" id="PS51755"/>
    </source>
</evidence>
<dbReference type="Gene3D" id="1.10.10.10">
    <property type="entry name" value="Winged helix-like DNA-binding domain superfamily/Winged helix DNA-binding domain"/>
    <property type="match status" value="1"/>
</dbReference>
<keyword evidence="3 4" id="KW-0238">DNA-binding</keyword>
<dbReference type="InterPro" id="IPR019734">
    <property type="entry name" value="TPR_rpt"/>
</dbReference>
<keyword evidence="6" id="KW-1133">Transmembrane helix</keyword>
<protein>
    <submittedName>
        <fullName evidence="8">Tetratricopeptide repeat protein</fullName>
    </submittedName>
</protein>
<evidence type="ECO:0000256" key="6">
    <source>
        <dbReference type="SAM" id="Phobius"/>
    </source>
</evidence>
<gene>
    <name evidence="8" type="ORF">AB6713_15800</name>
</gene>
<dbReference type="InterPro" id="IPR050498">
    <property type="entry name" value="Ycf3"/>
</dbReference>
<name>A0ABV4HTH5_9GAMM</name>